<sequence length="326" mass="36075">MRCIFITTLALFIADIACKPENGFRKTEYTSHPNWRLLPTNNCGRPKSFHDGFSTRVFGGYNAQLGQYPWMAQLVVVNARDHGHACGGSIISNKYILTAAHCFEVPYALIVKLGELELDTNVDCTPLLTRCAPPAIFLDIELVIIHPKYRFTGGYSKYDVALVRCRQEIQFNDYIKPICLPTFAIDDSVLLNSTLEVAGWGASEIEETNNFLQVLNAQFVPKVYCIALFNNALIDRHICSAPYVNWCNVDINDEVICANVIRGKGTCYGDSGGPLMMQHSTPGGIYTVLLGVLSYGLPDPSCASGVPDVYTSVPDVVPWILDSIYE</sequence>
<accession>A0A1B6K003</accession>
<comment type="similarity">
    <text evidence="4">Belongs to the peptidase S1 family. CLIP subfamily.</text>
</comment>
<proteinExistence type="inferred from homology"/>
<organism evidence="8">
    <name type="scientific">Homalodisca liturata</name>
    <dbReference type="NCBI Taxonomy" id="320908"/>
    <lineage>
        <taxon>Eukaryota</taxon>
        <taxon>Metazoa</taxon>
        <taxon>Ecdysozoa</taxon>
        <taxon>Arthropoda</taxon>
        <taxon>Hexapoda</taxon>
        <taxon>Insecta</taxon>
        <taxon>Pterygota</taxon>
        <taxon>Neoptera</taxon>
        <taxon>Paraneoptera</taxon>
        <taxon>Hemiptera</taxon>
        <taxon>Auchenorrhyncha</taxon>
        <taxon>Membracoidea</taxon>
        <taxon>Cicadellidae</taxon>
        <taxon>Cicadellinae</taxon>
        <taxon>Proconiini</taxon>
        <taxon>Homalodisca</taxon>
    </lineage>
</organism>
<dbReference type="PRINTS" id="PR00722">
    <property type="entry name" value="CHYMOTRYPSIN"/>
</dbReference>
<name>A0A1B6K003_9HEMI</name>
<evidence type="ECO:0000256" key="5">
    <source>
        <dbReference type="RuleBase" id="RU363034"/>
    </source>
</evidence>
<dbReference type="GO" id="GO:0006508">
    <property type="term" value="P:proteolysis"/>
    <property type="evidence" value="ECO:0007669"/>
    <property type="project" value="UniProtKB-KW"/>
</dbReference>
<dbReference type="InterPro" id="IPR051487">
    <property type="entry name" value="Ser/Thr_Proteases_Immune/Dev"/>
</dbReference>
<dbReference type="InterPro" id="IPR009003">
    <property type="entry name" value="Peptidase_S1_PA"/>
</dbReference>
<dbReference type="Gene3D" id="2.40.10.10">
    <property type="entry name" value="Trypsin-like serine proteases"/>
    <property type="match status" value="2"/>
</dbReference>
<dbReference type="InterPro" id="IPR001254">
    <property type="entry name" value="Trypsin_dom"/>
</dbReference>
<dbReference type="AlphaFoldDB" id="A0A1B6K003"/>
<keyword evidence="5" id="KW-0720">Serine protease</keyword>
<evidence type="ECO:0000256" key="1">
    <source>
        <dbReference type="ARBA" id="ARBA00022729"/>
    </source>
</evidence>
<keyword evidence="5" id="KW-0378">Hydrolase</keyword>
<dbReference type="PROSITE" id="PS50240">
    <property type="entry name" value="TRYPSIN_DOM"/>
    <property type="match status" value="1"/>
</dbReference>
<dbReference type="InterPro" id="IPR043504">
    <property type="entry name" value="Peptidase_S1_PA_chymotrypsin"/>
</dbReference>
<evidence type="ECO:0000256" key="2">
    <source>
        <dbReference type="ARBA" id="ARBA00023157"/>
    </source>
</evidence>
<dbReference type="PANTHER" id="PTHR24256">
    <property type="entry name" value="TRYPTASE-RELATED"/>
    <property type="match status" value="1"/>
</dbReference>
<dbReference type="InterPro" id="IPR018114">
    <property type="entry name" value="TRYPSIN_HIS"/>
</dbReference>
<feature type="domain" description="Peptidase S1" evidence="7">
    <location>
        <begin position="57"/>
        <end position="325"/>
    </location>
</feature>
<dbReference type="SUPFAM" id="SSF50494">
    <property type="entry name" value="Trypsin-like serine proteases"/>
    <property type="match status" value="1"/>
</dbReference>
<dbReference type="FunFam" id="2.40.10.10:FF:000028">
    <property type="entry name" value="Serine protease easter"/>
    <property type="match status" value="1"/>
</dbReference>
<evidence type="ECO:0000256" key="4">
    <source>
        <dbReference type="ARBA" id="ARBA00024195"/>
    </source>
</evidence>
<evidence type="ECO:0000313" key="8">
    <source>
        <dbReference type="EMBL" id="JAT04790.1"/>
    </source>
</evidence>
<dbReference type="CDD" id="cd00190">
    <property type="entry name" value="Tryp_SPc"/>
    <property type="match status" value="1"/>
</dbReference>
<dbReference type="InterPro" id="IPR001314">
    <property type="entry name" value="Peptidase_S1A"/>
</dbReference>
<keyword evidence="3" id="KW-0325">Glycoprotein</keyword>
<protein>
    <recommendedName>
        <fullName evidence="7">Peptidase S1 domain-containing protein</fullName>
    </recommendedName>
</protein>
<dbReference type="SMART" id="SM00020">
    <property type="entry name" value="Tryp_SPc"/>
    <property type="match status" value="1"/>
</dbReference>
<evidence type="ECO:0000256" key="3">
    <source>
        <dbReference type="ARBA" id="ARBA00023180"/>
    </source>
</evidence>
<dbReference type="InterPro" id="IPR033116">
    <property type="entry name" value="TRYPSIN_SER"/>
</dbReference>
<evidence type="ECO:0000256" key="6">
    <source>
        <dbReference type="SAM" id="SignalP"/>
    </source>
</evidence>
<reference evidence="8" key="1">
    <citation type="submission" date="2015-11" db="EMBL/GenBank/DDBJ databases">
        <title>De novo transcriptome assembly of four potential Pierce s Disease insect vectors from Arizona vineyards.</title>
        <authorList>
            <person name="Tassone E.E."/>
        </authorList>
    </citation>
    <scope>NUCLEOTIDE SEQUENCE</scope>
</reference>
<dbReference type="GO" id="GO:0004252">
    <property type="term" value="F:serine-type endopeptidase activity"/>
    <property type="evidence" value="ECO:0007669"/>
    <property type="project" value="InterPro"/>
</dbReference>
<keyword evidence="2" id="KW-1015">Disulfide bond</keyword>
<evidence type="ECO:0000259" key="7">
    <source>
        <dbReference type="PROSITE" id="PS50240"/>
    </source>
</evidence>
<dbReference type="PROSITE" id="PS00134">
    <property type="entry name" value="TRYPSIN_HIS"/>
    <property type="match status" value="1"/>
</dbReference>
<gene>
    <name evidence="8" type="ORF">g.30674</name>
</gene>
<keyword evidence="1 6" id="KW-0732">Signal</keyword>
<feature type="chain" id="PRO_5008586177" description="Peptidase S1 domain-containing protein" evidence="6">
    <location>
        <begin position="19"/>
        <end position="326"/>
    </location>
</feature>
<keyword evidence="5" id="KW-0645">Protease</keyword>
<dbReference type="EMBL" id="GECU01002917">
    <property type="protein sequence ID" value="JAT04790.1"/>
    <property type="molecule type" value="Transcribed_RNA"/>
</dbReference>
<dbReference type="PROSITE" id="PS00135">
    <property type="entry name" value="TRYPSIN_SER"/>
    <property type="match status" value="1"/>
</dbReference>
<dbReference type="Pfam" id="PF00089">
    <property type="entry name" value="Trypsin"/>
    <property type="match status" value="1"/>
</dbReference>
<feature type="signal peptide" evidence="6">
    <location>
        <begin position="1"/>
        <end position="18"/>
    </location>
</feature>